<feature type="signal peptide" evidence="1">
    <location>
        <begin position="1"/>
        <end position="21"/>
    </location>
</feature>
<name>M5FY66_DACPD</name>
<dbReference type="RefSeq" id="XP_040628376.1">
    <property type="nucleotide sequence ID" value="XM_040767449.1"/>
</dbReference>
<dbReference type="Proteomes" id="UP000030653">
    <property type="component" value="Unassembled WGS sequence"/>
</dbReference>
<reference evidence="2 3" key="1">
    <citation type="journal article" date="2012" name="Science">
        <title>The Paleozoic origin of enzymatic lignin decomposition reconstructed from 31 fungal genomes.</title>
        <authorList>
            <person name="Floudas D."/>
            <person name="Binder M."/>
            <person name="Riley R."/>
            <person name="Barry K."/>
            <person name="Blanchette R.A."/>
            <person name="Henrissat B."/>
            <person name="Martinez A.T."/>
            <person name="Otillar R."/>
            <person name="Spatafora J.W."/>
            <person name="Yadav J.S."/>
            <person name="Aerts A."/>
            <person name="Benoit I."/>
            <person name="Boyd A."/>
            <person name="Carlson A."/>
            <person name="Copeland A."/>
            <person name="Coutinho P.M."/>
            <person name="de Vries R.P."/>
            <person name="Ferreira P."/>
            <person name="Findley K."/>
            <person name="Foster B."/>
            <person name="Gaskell J."/>
            <person name="Glotzer D."/>
            <person name="Gorecki P."/>
            <person name="Heitman J."/>
            <person name="Hesse C."/>
            <person name="Hori C."/>
            <person name="Igarashi K."/>
            <person name="Jurgens J.A."/>
            <person name="Kallen N."/>
            <person name="Kersten P."/>
            <person name="Kohler A."/>
            <person name="Kuees U."/>
            <person name="Kumar T.K.A."/>
            <person name="Kuo A."/>
            <person name="LaButti K."/>
            <person name="Larrondo L.F."/>
            <person name="Lindquist E."/>
            <person name="Ling A."/>
            <person name="Lombard V."/>
            <person name="Lucas S."/>
            <person name="Lundell T."/>
            <person name="Martin R."/>
            <person name="McLaughlin D.J."/>
            <person name="Morgenstern I."/>
            <person name="Morin E."/>
            <person name="Murat C."/>
            <person name="Nagy L.G."/>
            <person name="Nolan M."/>
            <person name="Ohm R.A."/>
            <person name="Patyshakuliyeva A."/>
            <person name="Rokas A."/>
            <person name="Ruiz-Duenas F.J."/>
            <person name="Sabat G."/>
            <person name="Salamov A."/>
            <person name="Samejima M."/>
            <person name="Schmutz J."/>
            <person name="Slot J.C."/>
            <person name="St John F."/>
            <person name="Stenlid J."/>
            <person name="Sun H."/>
            <person name="Sun S."/>
            <person name="Syed K."/>
            <person name="Tsang A."/>
            <person name="Wiebenga A."/>
            <person name="Young D."/>
            <person name="Pisabarro A."/>
            <person name="Eastwood D.C."/>
            <person name="Martin F."/>
            <person name="Cullen D."/>
            <person name="Grigoriev I.V."/>
            <person name="Hibbett D.S."/>
        </authorList>
    </citation>
    <scope>NUCLEOTIDE SEQUENCE [LARGE SCALE GENOMIC DNA]</scope>
    <source>
        <strain evidence="2 3">DJM-731 SS1</strain>
    </source>
</reference>
<organism evidence="2 3">
    <name type="scientific">Dacryopinax primogenitus (strain DJM 731)</name>
    <name type="common">Brown rot fungus</name>
    <dbReference type="NCBI Taxonomy" id="1858805"/>
    <lineage>
        <taxon>Eukaryota</taxon>
        <taxon>Fungi</taxon>
        <taxon>Dikarya</taxon>
        <taxon>Basidiomycota</taxon>
        <taxon>Agaricomycotina</taxon>
        <taxon>Dacrymycetes</taxon>
        <taxon>Dacrymycetales</taxon>
        <taxon>Dacrymycetaceae</taxon>
        <taxon>Dacryopinax</taxon>
    </lineage>
</organism>
<keyword evidence="3" id="KW-1185">Reference proteome</keyword>
<evidence type="ECO:0000313" key="2">
    <source>
        <dbReference type="EMBL" id="EJU01479.1"/>
    </source>
</evidence>
<dbReference type="EMBL" id="JH795864">
    <property type="protein sequence ID" value="EJU01479.1"/>
    <property type="molecule type" value="Genomic_DNA"/>
</dbReference>
<keyword evidence="1" id="KW-0732">Signal</keyword>
<dbReference type="GeneID" id="63682511"/>
<evidence type="ECO:0000313" key="3">
    <source>
        <dbReference type="Proteomes" id="UP000030653"/>
    </source>
</evidence>
<feature type="chain" id="PRO_5004067350" evidence="1">
    <location>
        <begin position="22"/>
        <end position="156"/>
    </location>
</feature>
<proteinExistence type="predicted"/>
<dbReference type="AlphaFoldDB" id="M5FY66"/>
<protein>
    <submittedName>
        <fullName evidence="2">Uncharacterized protein</fullName>
    </submittedName>
</protein>
<sequence length="156" mass="16507">MLFYKPALLATVLALFAGVSAAPVSGTELEARVGPSGSVIFPPGNTKFVNLGGTGDLHIQYQRVNQTLSGNRGPAWTVGVDLFLEDPTGRQASFPICSDLRANPINAAVIDAHFVPPVGACGTYNLVFQEHQFYLGQVISFRAAAPYVSITCGPIQ</sequence>
<dbReference type="HOGENOM" id="CLU_1686507_0_0_1"/>
<dbReference type="OrthoDB" id="2503933at2759"/>
<evidence type="ECO:0000256" key="1">
    <source>
        <dbReference type="SAM" id="SignalP"/>
    </source>
</evidence>
<gene>
    <name evidence="2" type="ORF">DACRYDRAFT_100394</name>
</gene>
<accession>M5FY66</accession>